<feature type="transmembrane region" description="Helical" evidence="23">
    <location>
        <begin position="88"/>
        <end position="106"/>
    </location>
</feature>
<dbReference type="Proteomes" id="UP000523863">
    <property type="component" value="Unassembled WGS sequence"/>
</dbReference>
<feature type="transmembrane region" description="Helical" evidence="23">
    <location>
        <begin position="377"/>
        <end position="399"/>
    </location>
</feature>
<feature type="transmembrane region" description="Helical" evidence="23">
    <location>
        <begin position="112"/>
        <end position="133"/>
    </location>
</feature>
<evidence type="ECO:0000256" key="21">
    <source>
        <dbReference type="ARBA" id="ARBA00049966"/>
    </source>
</evidence>
<keyword evidence="8" id="KW-0133">Cell shape</keyword>
<keyword evidence="25" id="KW-1185">Reference proteome</keyword>
<dbReference type="GO" id="GO:0015648">
    <property type="term" value="F:lipid-linked peptidoglycan transporter activity"/>
    <property type="evidence" value="ECO:0007669"/>
    <property type="project" value="TreeGrafter"/>
</dbReference>
<evidence type="ECO:0000313" key="25">
    <source>
        <dbReference type="Proteomes" id="UP000523863"/>
    </source>
</evidence>
<evidence type="ECO:0000256" key="19">
    <source>
        <dbReference type="ARBA" id="ARBA00044770"/>
    </source>
</evidence>
<dbReference type="InterPro" id="IPR001182">
    <property type="entry name" value="FtsW/RodA"/>
</dbReference>
<feature type="region of interest" description="Disordered" evidence="22">
    <location>
        <begin position="404"/>
        <end position="430"/>
    </location>
</feature>
<dbReference type="GO" id="GO:0071555">
    <property type="term" value="P:cell wall organization"/>
    <property type="evidence" value="ECO:0007669"/>
    <property type="project" value="UniProtKB-KW"/>
</dbReference>
<evidence type="ECO:0000256" key="3">
    <source>
        <dbReference type="ARBA" id="ARBA00022475"/>
    </source>
</evidence>
<keyword evidence="12" id="KW-0131">Cell cycle</keyword>
<feature type="transmembrane region" description="Helical" evidence="23">
    <location>
        <begin position="177"/>
        <end position="196"/>
    </location>
</feature>
<evidence type="ECO:0000256" key="1">
    <source>
        <dbReference type="ARBA" id="ARBA00004651"/>
    </source>
</evidence>
<keyword evidence="5" id="KW-0328">Glycosyltransferase</keyword>
<organism evidence="24 25">
    <name type="scientific">Neomicrococcus lactis</name>
    <dbReference type="NCBI Taxonomy" id="732241"/>
    <lineage>
        <taxon>Bacteria</taxon>
        <taxon>Bacillati</taxon>
        <taxon>Actinomycetota</taxon>
        <taxon>Actinomycetes</taxon>
        <taxon>Micrococcales</taxon>
        <taxon>Micrococcaceae</taxon>
        <taxon>Neomicrococcus</taxon>
    </lineage>
</organism>
<dbReference type="PANTHER" id="PTHR30474">
    <property type="entry name" value="CELL CYCLE PROTEIN"/>
    <property type="match status" value="1"/>
</dbReference>
<dbReference type="GO" id="GO:0032153">
    <property type="term" value="C:cell division site"/>
    <property type="evidence" value="ECO:0007669"/>
    <property type="project" value="TreeGrafter"/>
</dbReference>
<comment type="subcellular location">
    <subcellularLocation>
        <location evidence="1">Cell membrane</location>
        <topology evidence="1">Multi-pass membrane protein</topology>
    </subcellularLocation>
</comment>
<feature type="transmembrane region" description="Helical" evidence="23">
    <location>
        <begin position="202"/>
        <end position="218"/>
    </location>
</feature>
<keyword evidence="10 23" id="KW-1133">Transmembrane helix</keyword>
<dbReference type="Pfam" id="PF01098">
    <property type="entry name" value="FTSW_RODA_SPOVE"/>
    <property type="match status" value="1"/>
</dbReference>
<dbReference type="GO" id="GO:0005886">
    <property type="term" value="C:plasma membrane"/>
    <property type="evidence" value="ECO:0007669"/>
    <property type="project" value="UniProtKB-SubCell"/>
</dbReference>
<keyword evidence="9" id="KW-0573">Peptidoglycan synthesis</keyword>
<dbReference type="InterPro" id="IPR018365">
    <property type="entry name" value="Cell_cycle_FtsW-rel_CS"/>
</dbReference>
<keyword evidence="7 23" id="KW-0812">Transmembrane</keyword>
<keyword evidence="13" id="KW-0961">Cell wall biogenesis/degradation</keyword>
<feature type="transmembrane region" description="Helical" evidence="23">
    <location>
        <begin position="46"/>
        <end position="67"/>
    </location>
</feature>
<dbReference type="GO" id="GO:0009252">
    <property type="term" value="P:peptidoglycan biosynthetic process"/>
    <property type="evidence" value="ECO:0007669"/>
    <property type="project" value="UniProtKB-KW"/>
</dbReference>
<evidence type="ECO:0000256" key="6">
    <source>
        <dbReference type="ARBA" id="ARBA00022679"/>
    </source>
</evidence>
<evidence type="ECO:0000256" key="11">
    <source>
        <dbReference type="ARBA" id="ARBA00023136"/>
    </source>
</evidence>
<reference evidence="24 25" key="1">
    <citation type="submission" date="2020-08" db="EMBL/GenBank/DDBJ databases">
        <title>Sequencing the genomes of 1000 actinobacteria strains.</title>
        <authorList>
            <person name="Klenk H.-P."/>
        </authorList>
    </citation>
    <scope>NUCLEOTIDE SEQUENCE [LARGE SCALE GENOMIC DNA]</scope>
    <source>
        <strain evidence="24 25">DSM 23694</strain>
    </source>
</reference>
<evidence type="ECO:0000256" key="16">
    <source>
        <dbReference type="ARBA" id="ARBA00038053"/>
    </source>
</evidence>
<gene>
    <name evidence="24" type="ORF">BKA12_000350</name>
</gene>
<comment type="function">
    <text evidence="21">Peptidoglycan polymerase that is essential for cell division.</text>
</comment>
<feature type="compositionally biased region" description="Basic and acidic residues" evidence="22">
    <location>
        <begin position="1"/>
        <end position="10"/>
    </location>
</feature>
<evidence type="ECO:0000256" key="23">
    <source>
        <dbReference type="SAM" id="Phobius"/>
    </source>
</evidence>
<comment type="pathway">
    <text evidence="2">Cell wall biogenesis; peptidoglycan biosynthesis.</text>
</comment>
<dbReference type="PROSITE" id="PS00428">
    <property type="entry name" value="FTSW_RODA_SPOVE"/>
    <property type="match status" value="1"/>
</dbReference>
<evidence type="ECO:0000256" key="22">
    <source>
        <dbReference type="SAM" id="MobiDB-lite"/>
    </source>
</evidence>
<dbReference type="GO" id="GO:0008360">
    <property type="term" value="P:regulation of cell shape"/>
    <property type="evidence" value="ECO:0007669"/>
    <property type="project" value="UniProtKB-KW"/>
</dbReference>
<keyword evidence="3" id="KW-1003">Cell membrane</keyword>
<dbReference type="InterPro" id="IPR013437">
    <property type="entry name" value="FtsW"/>
</dbReference>
<keyword evidence="4 24" id="KW-0132">Cell division</keyword>
<feature type="compositionally biased region" description="Polar residues" evidence="22">
    <location>
        <begin position="404"/>
        <end position="422"/>
    </location>
</feature>
<protein>
    <recommendedName>
        <fullName evidence="17">Probable peptidoglycan glycosyltransferase FtsW</fullName>
        <ecNumber evidence="19">2.4.99.28</ecNumber>
    </recommendedName>
    <alternativeName>
        <fullName evidence="18">Cell division protein FtsW</fullName>
    </alternativeName>
    <alternativeName>
        <fullName evidence="15">Cell wall polymerase</fullName>
    </alternativeName>
    <alternativeName>
        <fullName evidence="14">Peptidoglycan polymerase</fullName>
    </alternativeName>
</protein>
<feature type="transmembrane region" description="Helical" evidence="23">
    <location>
        <begin position="225"/>
        <end position="245"/>
    </location>
</feature>
<evidence type="ECO:0000256" key="10">
    <source>
        <dbReference type="ARBA" id="ARBA00022989"/>
    </source>
</evidence>
<feature type="region of interest" description="Disordered" evidence="22">
    <location>
        <begin position="1"/>
        <end position="25"/>
    </location>
</feature>
<evidence type="ECO:0000256" key="8">
    <source>
        <dbReference type="ARBA" id="ARBA00022960"/>
    </source>
</evidence>
<dbReference type="EC" id="2.4.99.28" evidence="19"/>
<evidence type="ECO:0000256" key="2">
    <source>
        <dbReference type="ARBA" id="ARBA00004752"/>
    </source>
</evidence>
<dbReference type="GO" id="GO:0008955">
    <property type="term" value="F:peptidoglycan glycosyltransferase activity"/>
    <property type="evidence" value="ECO:0007669"/>
    <property type="project" value="UniProtKB-EC"/>
</dbReference>
<feature type="compositionally biased region" description="Polar residues" evidence="22">
    <location>
        <begin position="11"/>
        <end position="24"/>
    </location>
</feature>
<name>A0A7W8Y977_9MICC</name>
<keyword evidence="6" id="KW-0808">Transferase</keyword>
<dbReference type="PANTHER" id="PTHR30474:SF2">
    <property type="entry name" value="PEPTIDOGLYCAN GLYCOSYLTRANSFERASE FTSW-RELATED"/>
    <property type="match status" value="1"/>
</dbReference>
<evidence type="ECO:0000256" key="15">
    <source>
        <dbReference type="ARBA" id="ARBA00033270"/>
    </source>
</evidence>
<comment type="catalytic activity">
    <reaction evidence="20">
        <text>[GlcNAc-(1-&gt;4)-Mur2Ac(oyl-L-Ala-gamma-D-Glu-L-Lys-D-Ala-D-Ala)](n)-di-trans,octa-cis-undecaprenyl diphosphate + beta-D-GlcNAc-(1-&gt;4)-Mur2Ac(oyl-L-Ala-gamma-D-Glu-L-Lys-D-Ala-D-Ala)-di-trans,octa-cis-undecaprenyl diphosphate = [GlcNAc-(1-&gt;4)-Mur2Ac(oyl-L-Ala-gamma-D-Glu-L-Lys-D-Ala-D-Ala)](n+1)-di-trans,octa-cis-undecaprenyl diphosphate + di-trans,octa-cis-undecaprenyl diphosphate + H(+)</text>
        <dbReference type="Rhea" id="RHEA:23708"/>
        <dbReference type="Rhea" id="RHEA-COMP:9602"/>
        <dbReference type="Rhea" id="RHEA-COMP:9603"/>
        <dbReference type="ChEBI" id="CHEBI:15378"/>
        <dbReference type="ChEBI" id="CHEBI:58405"/>
        <dbReference type="ChEBI" id="CHEBI:60033"/>
        <dbReference type="ChEBI" id="CHEBI:78435"/>
        <dbReference type="EC" id="2.4.99.28"/>
    </reaction>
</comment>
<evidence type="ECO:0000256" key="20">
    <source>
        <dbReference type="ARBA" id="ARBA00049902"/>
    </source>
</evidence>
<dbReference type="AlphaFoldDB" id="A0A7W8Y977"/>
<evidence type="ECO:0000256" key="12">
    <source>
        <dbReference type="ARBA" id="ARBA00023306"/>
    </source>
</evidence>
<comment type="similarity">
    <text evidence="16">Belongs to the SEDS family. FtsW subfamily.</text>
</comment>
<comment type="caution">
    <text evidence="24">The sequence shown here is derived from an EMBL/GenBank/DDBJ whole genome shotgun (WGS) entry which is preliminary data.</text>
</comment>
<feature type="transmembrane region" description="Helical" evidence="23">
    <location>
        <begin position="311"/>
        <end position="333"/>
    </location>
</feature>
<evidence type="ECO:0000256" key="7">
    <source>
        <dbReference type="ARBA" id="ARBA00022692"/>
    </source>
</evidence>
<evidence type="ECO:0000313" key="24">
    <source>
        <dbReference type="EMBL" id="MBB5597270.1"/>
    </source>
</evidence>
<dbReference type="EMBL" id="JACHBL010000001">
    <property type="protein sequence ID" value="MBB5597270.1"/>
    <property type="molecule type" value="Genomic_DNA"/>
</dbReference>
<feature type="transmembrane region" description="Helical" evidence="23">
    <location>
        <begin position="345"/>
        <end position="371"/>
    </location>
</feature>
<accession>A0A7W8Y977</accession>
<evidence type="ECO:0000256" key="5">
    <source>
        <dbReference type="ARBA" id="ARBA00022676"/>
    </source>
</evidence>
<proteinExistence type="inferred from homology"/>
<dbReference type="GO" id="GO:0051301">
    <property type="term" value="P:cell division"/>
    <property type="evidence" value="ECO:0007669"/>
    <property type="project" value="UniProtKB-KW"/>
</dbReference>
<evidence type="ECO:0000256" key="4">
    <source>
        <dbReference type="ARBA" id="ARBA00022618"/>
    </source>
</evidence>
<evidence type="ECO:0000256" key="18">
    <source>
        <dbReference type="ARBA" id="ARBA00041418"/>
    </source>
</evidence>
<evidence type="ECO:0000256" key="17">
    <source>
        <dbReference type="ARBA" id="ARBA00041185"/>
    </source>
</evidence>
<dbReference type="NCBIfam" id="TIGR02614">
    <property type="entry name" value="ftsW"/>
    <property type="match status" value="1"/>
</dbReference>
<evidence type="ECO:0000256" key="14">
    <source>
        <dbReference type="ARBA" id="ARBA00032370"/>
    </source>
</evidence>
<dbReference type="RefSeq" id="WP_183640223.1">
    <property type="nucleotide sequence ID" value="NZ_JACHBL010000001.1"/>
</dbReference>
<evidence type="ECO:0000256" key="9">
    <source>
        <dbReference type="ARBA" id="ARBA00022984"/>
    </source>
</evidence>
<sequence>MAIDATHRASFESNPARTPKNSTHPGFMKRFWNRIDGDAAQGSGPLYFVILGVSLALTVIGLVMVLSSSSVEAITQEGSSYALFLRQGTFALIGIVGMLILSRLPVAVFRKLAWGILILGIALLLLVFTPLGIEVYGNRNWIKIGTFTGQPSEAAKLALAVWGAHILAMKGALTHRTMHAIVPVVFPGGLILIGLVLAGHDLGTSIIMGLILTTVLFLGGANMKLFAVTAGLAAAGAIVLAILSGNRMNRINAWLRIDCDTNSACDQPLAGMQALASGSWFGVGLGQSRQKWKYIPEAHNDFIFSILGEELGLFGSLVIIALFGVLAIAMYRVAARANDPFVRIATGGIMAWVVGQAFVNMAMVTGLLPVIGVPLPFISYGGTALFMVLLASGVVMAFARDSHNGSVTGKQKSRSNSIASKKTTPKTHLA</sequence>
<keyword evidence="11 23" id="KW-0472">Membrane</keyword>
<evidence type="ECO:0000256" key="13">
    <source>
        <dbReference type="ARBA" id="ARBA00023316"/>
    </source>
</evidence>